<evidence type="ECO:0000313" key="11">
    <source>
        <dbReference type="EMBL" id="TYJ51401.1"/>
    </source>
</evidence>
<sequence>MELKRARPETVHFAKKAKRVDVKRLKDDIWSGLKTLIPDGPPPTDEDGDAAAADAELDKDKAEPVQTFNNIITSLRTTYPAQKMSDISTSFCFICLLHLANEEGLKIESARNDGKDSEDVGCMGVLGEDGVASLEDLARVGRAEGDRNDRVIGELEALKVYKDLAAGRAA</sequence>
<dbReference type="GO" id="GO:0005737">
    <property type="term" value="C:cytoplasm"/>
    <property type="evidence" value="ECO:0007669"/>
    <property type="project" value="UniProtKB-SubCell"/>
</dbReference>
<comment type="similarity">
    <text evidence="3">Belongs to the CND2 (condensin subunit 2) family.</text>
</comment>
<keyword evidence="12" id="KW-1185">Reference proteome</keyword>
<evidence type="ECO:0000256" key="7">
    <source>
        <dbReference type="ARBA" id="ARBA00022618"/>
    </source>
</evidence>
<gene>
    <name evidence="11" type="ORF">B9479_008023</name>
</gene>
<organism evidence="11 12">
    <name type="scientific">Cryptococcus floricola</name>
    <dbReference type="NCBI Taxonomy" id="2591691"/>
    <lineage>
        <taxon>Eukaryota</taxon>
        <taxon>Fungi</taxon>
        <taxon>Dikarya</taxon>
        <taxon>Basidiomycota</taxon>
        <taxon>Agaricomycotina</taxon>
        <taxon>Tremellomycetes</taxon>
        <taxon>Tremellales</taxon>
        <taxon>Cryptococcaceae</taxon>
        <taxon>Cryptococcus</taxon>
    </lineage>
</organism>
<evidence type="ECO:0000256" key="2">
    <source>
        <dbReference type="ARBA" id="ARBA00004496"/>
    </source>
</evidence>
<comment type="caution">
    <text evidence="11">The sequence shown here is derived from an EMBL/GenBank/DDBJ whole genome shotgun (WGS) entry which is preliminary data.</text>
</comment>
<evidence type="ECO:0000256" key="8">
    <source>
        <dbReference type="ARBA" id="ARBA00022776"/>
    </source>
</evidence>
<dbReference type="GO" id="GO:0000796">
    <property type="term" value="C:condensin complex"/>
    <property type="evidence" value="ECO:0007669"/>
    <property type="project" value="InterPro"/>
</dbReference>
<keyword evidence="6" id="KW-0963">Cytoplasm</keyword>
<evidence type="ECO:0000313" key="12">
    <source>
        <dbReference type="Proteomes" id="UP000322245"/>
    </source>
</evidence>
<dbReference type="Pfam" id="PF05786">
    <property type="entry name" value="Cnd2"/>
    <property type="match status" value="1"/>
</dbReference>
<dbReference type="EMBL" id="NIDF01000248">
    <property type="protein sequence ID" value="TYJ51401.1"/>
    <property type="molecule type" value="Genomic_DNA"/>
</dbReference>
<dbReference type="AlphaFoldDB" id="A0A5D3AME1"/>
<keyword evidence="5" id="KW-0158">Chromosome</keyword>
<dbReference type="GO" id="GO:0003682">
    <property type="term" value="F:chromatin binding"/>
    <property type="evidence" value="ECO:0007669"/>
    <property type="project" value="TreeGrafter"/>
</dbReference>
<evidence type="ECO:0000256" key="1">
    <source>
        <dbReference type="ARBA" id="ARBA00004286"/>
    </source>
</evidence>
<keyword evidence="9" id="KW-0226">DNA condensation</keyword>
<dbReference type="Proteomes" id="UP000322245">
    <property type="component" value="Unassembled WGS sequence"/>
</dbReference>
<reference evidence="11 12" key="1">
    <citation type="submission" date="2017-05" db="EMBL/GenBank/DDBJ databases">
        <title>The Genome Sequence of Tsuchiyaea wingfieldii DSM 27421.</title>
        <authorList>
            <person name="Cuomo C."/>
            <person name="Passer A."/>
            <person name="Billmyre B."/>
            <person name="Heitman J."/>
        </authorList>
    </citation>
    <scope>NUCLEOTIDE SEQUENCE [LARGE SCALE GENOMIC DNA]</scope>
    <source>
        <strain evidence="11 12">DSM 27421</strain>
    </source>
</reference>
<name>A0A5D3AME1_9TREE</name>
<dbReference type="GO" id="GO:0051301">
    <property type="term" value="P:cell division"/>
    <property type="evidence" value="ECO:0007669"/>
    <property type="project" value="UniProtKB-KW"/>
</dbReference>
<comment type="subcellular location">
    <subcellularLocation>
        <location evidence="1">Chromosome</location>
    </subcellularLocation>
    <subcellularLocation>
        <location evidence="2">Cytoplasm</location>
    </subcellularLocation>
</comment>
<evidence type="ECO:0000256" key="6">
    <source>
        <dbReference type="ARBA" id="ARBA00022490"/>
    </source>
</evidence>
<protein>
    <recommendedName>
        <fullName evidence="4">Condensin complex subunit 2</fullName>
    </recommendedName>
</protein>
<keyword evidence="10" id="KW-0131">Cell cycle</keyword>
<evidence type="ECO:0000256" key="3">
    <source>
        <dbReference type="ARBA" id="ARBA00009471"/>
    </source>
</evidence>
<dbReference type="PANTHER" id="PTHR13108:SF9">
    <property type="entry name" value="CONDENSIN COMPLEX SUBUNIT 2"/>
    <property type="match status" value="1"/>
</dbReference>
<evidence type="ECO:0000256" key="4">
    <source>
        <dbReference type="ARBA" id="ARBA00016065"/>
    </source>
</evidence>
<dbReference type="PANTHER" id="PTHR13108">
    <property type="entry name" value="CONDENSIN COMPLEX SUBUNIT 2"/>
    <property type="match status" value="1"/>
</dbReference>
<evidence type="ECO:0000256" key="9">
    <source>
        <dbReference type="ARBA" id="ARBA00023067"/>
    </source>
</evidence>
<proteinExistence type="inferred from homology"/>
<evidence type="ECO:0000256" key="10">
    <source>
        <dbReference type="ARBA" id="ARBA00023306"/>
    </source>
</evidence>
<keyword evidence="7" id="KW-0132">Cell division</keyword>
<dbReference type="GO" id="GO:0007076">
    <property type="term" value="P:mitotic chromosome condensation"/>
    <property type="evidence" value="ECO:0007669"/>
    <property type="project" value="InterPro"/>
</dbReference>
<dbReference type="InterPro" id="IPR022816">
    <property type="entry name" value="Condensin_barren_su2"/>
</dbReference>
<keyword evidence="8" id="KW-0498">Mitosis</keyword>
<evidence type="ECO:0000256" key="5">
    <source>
        <dbReference type="ARBA" id="ARBA00022454"/>
    </source>
</evidence>
<accession>A0A5D3AME1</accession>